<dbReference type="InterPro" id="IPR007157">
    <property type="entry name" value="PspA_VIPP1"/>
</dbReference>
<reference evidence="4 5" key="1">
    <citation type="submission" date="2021-12" db="EMBL/GenBank/DDBJ databases">
        <title>Discovery of the Pendulisporaceae a myxobacterial family with distinct sporulation behavior and unique specialized metabolism.</title>
        <authorList>
            <person name="Garcia R."/>
            <person name="Popoff A."/>
            <person name="Bader C.D."/>
            <person name="Loehr J."/>
            <person name="Walesch S."/>
            <person name="Walt C."/>
            <person name="Boldt J."/>
            <person name="Bunk B."/>
            <person name="Haeckl F.J.F.P.J."/>
            <person name="Gunesch A.P."/>
            <person name="Birkelbach J."/>
            <person name="Nuebel U."/>
            <person name="Pietschmann T."/>
            <person name="Bach T."/>
            <person name="Mueller R."/>
        </authorList>
    </citation>
    <scope>NUCLEOTIDE SEQUENCE [LARGE SCALE GENOMIC DNA]</scope>
    <source>
        <strain evidence="4 5">MSr11954</strain>
    </source>
</reference>
<feature type="coiled-coil region" evidence="2">
    <location>
        <begin position="19"/>
        <end position="142"/>
    </location>
</feature>
<accession>A0ABZ2M8K4</accession>
<evidence type="ECO:0000256" key="1">
    <source>
        <dbReference type="ARBA" id="ARBA00043985"/>
    </source>
</evidence>
<dbReference type="Proteomes" id="UP001370348">
    <property type="component" value="Chromosome"/>
</dbReference>
<name>A0ABZ2M8K4_9BACT</name>
<dbReference type="Pfam" id="PF04012">
    <property type="entry name" value="PspA_IM30"/>
    <property type="match status" value="1"/>
</dbReference>
<dbReference type="RefSeq" id="WP_394828481.1">
    <property type="nucleotide sequence ID" value="NZ_CP089984.1"/>
</dbReference>
<proteinExistence type="inferred from homology"/>
<evidence type="ECO:0000313" key="5">
    <source>
        <dbReference type="Proteomes" id="UP001370348"/>
    </source>
</evidence>
<dbReference type="EMBL" id="CP089984">
    <property type="protein sequence ID" value="WXB18856.1"/>
    <property type="molecule type" value="Genomic_DNA"/>
</dbReference>
<gene>
    <name evidence="4" type="ORF">LZC94_16655</name>
</gene>
<evidence type="ECO:0000313" key="4">
    <source>
        <dbReference type="EMBL" id="WXB18856.1"/>
    </source>
</evidence>
<keyword evidence="2" id="KW-0175">Coiled coil</keyword>
<protein>
    <submittedName>
        <fullName evidence="4">PspA/IM30 family protein</fullName>
    </submittedName>
</protein>
<feature type="compositionally biased region" description="Basic and acidic residues" evidence="3">
    <location>
        <begin position="193"/>
        <end position="207"/>
    </location>
</feature>
<dbReference type="PANTHER" id="PTHR31088">
    <property type="entry name" value="MEMBRANE-ASSOCIATED PROTEIN VIPP1, CHLOROPLASTIC"/>
    <property type="match status" value="1"/>
</dbReference>
<dbReference type="PANTHER" id="PTHR31088:SF6">
    <property type="entry name" value="PHAGE SHOCK PROTEIN A"/>
    <property type="match status" value="1"/>
</dbReference>
<comment type="similarity">
    <text evidence="1">Belongs to the PspA/Vipp/IM30 family.</text>
</comment>
<evidence type="ECO:0000256" key="2">
    <source>
        <dbReference type="SAM" id="Coils"/>
    </source>
</evidence>
<organism evidence="4 5">
    <name type="scientific">Pendulispora albinea</name>
    <dbReference type="NCBI Taxonomy" id="2741071"/>
    <lineage>
        <taxon>Bacteria</taxon>
        <taxon>Pseudomonadati</taxon>
        <taxon>Myxococcota</taxon>
        <taxon>Myxococcia</taxon>
        <taxon>Myxococcales</taxon>
        <taxon>Sorangiineae</taxon>
        <taxon>Pendulisporaceae</taxon>
        <taxon>Pendulispora</taxon>
    </lineage>
</organism>
<feature type="region of interest" description="Disordered" evidence="3">
    <location>
        <begin position="173"/>
        <end position="225"/>
    </location>
</feature>
<evidence type="ECO:0000256" key="3">
    <source>
        <dbReference type="SAM" id="MobiDB-lite"/>
    </source>
</evidence>
<keyword evidence="5" id="KW-1185">Reference proteome</keyword>
<sequence>MGIFDRMGKVISSNVNSLLDKAEDDRKLLDLTVEEMAEQLKRGQKEVISAVANEKQLKKKRDDLVAEAEKWERRAELALKTGDEALAREALKQKKRVTTEADNVEKARVEQRNHALDLKAEFERMEQKLEEIKMKKSTIAARAEQARSGTEGLGARGGSNAFENFRRMEEKIEGREAQNSAMAEVEEALGGGEKARDLEARFRDLERGTGGSGAKESSAGASDIDDELAALKKRIRV</sequence>